<accession>A0A9W6M817</accession>
<protein>
    <submittedName>
        <fullName evidence="6">Hydroxypyruvate isomerase</fullName>
    </submittedName>
</protein>
<organism evidence="6 7">
    <name type="scientific">Microbacterium keratanolyticum</name>
    <dbReference type="NCBI Taxonomy" id="67574"/>
    <lineage>
        <taxon>Bacteria</taxon>
        <taxon>Bacillati</taxon>
        <taxon>Actinomycetota</taxon>
        <taxon>Actinomycetes</taxon>
        <taxon>Micrococcales</taxon>
        <taxon>Microbacteriaceae</taxon>
        <taxon>Microbacterium</taxon>
    </lineage>
</organism>
<dbReference type="SUPFAM" id="SSF51658">
    <property type="entry name" value="Xylose isomerase-like"/>
    <property type="match status" value="1"/>
</dbReference>
<dbReference type="InterPro" id="IPR050417">
    <property type="entry name" value="Sugar_Epim/Isomerase"/>
</dbReference>
<feature type="active site" description="Proton donor/acceptor" evidence="4">
    <location>
        <position position="251"/>
    </location>
</feature>
<reference evidence="6" key="1">
    <citation type="journal article" date="2014" name="Int. J. Syst. Evol. Microbiol.">
        <title>Complete genome sequence of Corynebacterium casei LMG S-19264T (=DSM 44701T), isolated from a smear-ripened cheese.</title>
        <authorList>
            <consortium name="US DOE Joint Genome Institute (JGI-PGF)"/>
            <person name="Walter F."/>
            <person name="Albersmeier A."/>
            <person name="Kalinowski J."/>
            <person name="Ruckert C."/>
        </authorList>
    </citation>
    <scope>NUCLEOTIDE SEQUENCE</scope>
    <source>
        <strain evidence="6">VKM Ac-1958</strain>
    </source>
</reference>
<feature type="domain" description="Xylose isomerase-like TIM barrel" evidence="5">
    <location>
        <begin position="25"/>
        <end position="256"/>
    </location>
</feature>
<dbReference type="Pfam" id="PF01261">
    <property type="entry name" value="AP_endonuc_2"/>
    <property type="match status" value="1"/>
</dbReference>
<sequence>MSTHTYSIINPSILIGELPLEEQLRLVRNRGFRGVELWWPFETATPSDSDVDAVLTTIADSRLRLVGMNLYEGGMALGNRGITCWPGVDAEFDASIEVGLRFHEATGVQNFNVLHGTLNDRETRDAQNERAAVRTARAADAFSAVGGVVTIEQLSHIPGYGLRTMAEVTEAVARARERATTGTVLVQIDLFHMFNMGDDVAGYFRDHWREIGHVQVADFPGRGAPGTGEQPIDELLALLRGQGYRREIALEYSHYENNDPFAHVTVAC</sequence>
<dbReference type="AlphaFoldDB" id="A0A9W6M817"/>
<keyword evidence="1 3" id="KW-0413">Isomerase</keyword>
<dbReference type="PANTHER" id="PTHR43489">
    <property type="entry name" value="ISOMERASE"/>
    <property type="match status" value="1"/>
</dbReference>
<reference evidence="6" key="2">
    <citation type="submission" date="2023-01" db="EMBL/GenBank/DDBJ databases">
        <authorList>
            <person name="Sun Q."/>
            <person name="Evtushenko L."/>
        </authorList>
    </citation>
    <scope>NUCLEOTIDE SEQUENCE</scope>
    <source>
        <strain evidence="6">VKM Ac-1958</strain>
    </source>
</reference>
<dbReference type="GO" id="GO:0046487">
    <property type="term" value="P:glyoxylate metabolic process"/>
    <property type="evidence" value="ECO:0007669"/>
    <property type="project" value="TreeGrafter"/>
</dbReference>
<keyword evidence="7" id="KW-1185">Reference proteome</keyword>
<proteinExistence type="inferred from homology"/>
<evidence type="ECO:0000256" key="4">
    <source>
        <dbReference type="PIRSR" id="PIRSR006241-50"/>
    </source>
</evidence>
<evidence type="ECO:0000313" key="6">
    <source>
        <dbReference type="EMBL" id="GLK00756.1"/>
    </source>
</evidence>
<dbReference type="PIRSF" id="PIRSF006241">
    <property type="entry name" value="HyI"/>
    <property type="match status" value="1"/>
</dbReference>
<dbReference type="PANTHER" id="PTHR43489:SF6">
    <property type="entry name" value="HYDROXYPYRUVATE ISOMERASE-RELATED"/>
    <property type="match status" value="1"/>
</dbReference>
<dbReference type="RefSeq" id="WP_204938450.1">
    <property type="nucleotide sequence ID" value="NZ_BAAAUM010000001.1"/>
</dbReference>
<dbReference type="GO" id="GO:0008903">
    <property type="term" value="F:hydroxypyruvate isomerase activity"/>
    <property type="evidence" value="ECO:0007669"/>
    <property type="project" value="TreeGrafter"/>
</dbReference>
<dbReference type="InterPro" id="IPR036237">
    <property type="entry name" value="Xyl_isomerase-like_sf"/>
</dbReference>
<dbReference type="InterPro" id="IPR013022">
    <property type="entry name" value="Xyl_isomerase-like_TIM-brl"/>
</dbReference>
<feature type="active site" description="Proton donor/acceptor" evidence="4">
    <location>
        <position position="152"/>
    </location>
</feature>
<keyword evidence="2" id="KW-0119">Carbohydrate metabolism</keyword>
<dbReference type="InterPro" id="IPR026040">
    <property type="entry name" value="HyI-like"/>
</dbReference>
<name>A0A9W6M817_9MICO</name>
<dbReference type="Proteomes" id="UP001142325">
    <property type="component" value="Unassembled WGS sequence"/>
</dbReference>
<evidence type="ECO:0000259" key="5">
    <source>
        <dbReference type="Pfam" id="PF01261"/>
    </source>
</evidence>
<gene>
    <name evidence="6" type="ORF">GCM10017596_04710</name>
</gene>
<evidence type="ECO:0000313" key="7">
    <source>
        <dbReference type="Proteomes" id="UP001142325"/>
    </source>
</evidence>
<dbReference type="Gene3D" id="3.20.20.150">
    <property type="entry name" value="Divalent-metal-dependent TIM barrel enzymes"/>
    <property type="match status" value="1"/>
</dbReference>
<evidence type="ECO:0000256" key="3">
    <source>
        <dbReference type="PIRNR" id="PIRNR006241"/>
    </source>
</evidence>
<comment type="similarity">
    <text evidence="3">Belongs to the hyi family.</text>
</comment>
<comment type="caution">
    <text evidence="6">The sequence shown here is derived from an EMBL/GenBank/DDBJ whole genome shotgun (WGS) entry which is preliminary data.</text>
</comment>
<evidence type="ECO:0000256" key="1">
    <source>
        <dbReference type="ARBA" id="ARBA00023235"/>
    </source>
</evidence>
<dbReference type="EMBL" id="BSET01000001">
    <property type="protein sequence ID" value="GLK00756.1"/>
    <property type="molecule type" value="Genomic_DNA"/>
</dbReference>
<evidence type="ECO:0000256" key="2">
    <source>
        <dbReference type="ARBA" id="ARBA00023277"/>
    </source>
</evidence>